<organism evidence="1">
    <name type="scientific">Chaetoceros debilis</name>
    <dbReference type="NCBI Taxonomy" id="122233"/>
    <lineage>
        <taxon>Eukaryota</taxon>
        <taxon>Sar</taxon>
        <taxon>Stramenopiles</taxon>
        <taxon>Ochrophyta</taxon>
        <taxon>Bacillariophyta</taxon>
        <taxon>Coscinodiscophyceae</taxon>
        <taxon>Chaetocerotophycidae</taxon>
        <taxon>Chaetocerotales</taxon>
        <taxon>Chaetocerotaceae</taxon>
        <taxon>Chaetoceros</taxon>
    </lineage>
</organism>
<reference evidence="1" key="1">
    <citation type="submission" date="2021-01" db="EMBL/GenBank/DDBJ databases">
        <authorList>
            <person name="Corre E."/>
            <person name="Pelletier E."/>
            <person name="Niang G."/>
            <person name="Scheremetjew M."/>
            <person name="Finn R."/>
            <person name="Kale V."/>
            <person name="Holt S."/>
            <person name="Cochrane G."/>
            <person name="Meng A."/>
            <person name="Brown T."/>
            <person name="Cohen L."/>
        </authorList>
    </citation>
    <scope>NUCLEOTIDE SEQUENCE</scope>
    <source>
        <strain evidence="1">MM31A-1</strain>
    </source>
</reference>
<gene>
    <name evidence="1" type="ORF">CDEB00056_LOCUS4030</name>
</gene>
<proteinExistence type="predicted"/>
<dbReference type="EMBL" id="HBIO01005655">
    <property type="protein sequence ID" value="CAE0459189.1"/>
    <property type="molecule type" value="Transcribed_RNA"/>
</dbReference>
<dbReference type="AlphaFoldDB" id="A0A7S3PXR1"/>
<evidence type="ECO:0000313" key="1">
    <source>
        <dbReference type="EMBL" id="CAE0459189.1"/>
    </source>
</evidence>
<name>A0A7S3PXR1_9STRA</name>
<accession>A0A7S3PXR1</accession>
<protein>
    <submittedName>
        <fullName evidence="1">Uncharacterized protein</fullName>
    </submittedName>
</protein>
<sequence length="160" mass="17752">MKIQCLAATLAIIGQNPADAFFSPNQRKTFRVSSTSLNQQKGFVNDGAFSFMQPFLGLFEEGKTTNYGVPLTVDEADIPSEEEQIMRRTKAAENMTNIGVEERERRGDAANIFQKITIGYAFYSSLFLDDGEISGHLARFAIVLPLFFTFGFKKSAESGL</sequence>